<keyword evidence="1" id="KW-1133">Transmembrane helix</keyword>
<keyword evidence="1" id="KW-0812">Transmembrane</keyword>
<sequence>MPIIRCHVYALFFSLFLLFIFISYIFFVSFLSSIFNFTFNFLLSCPPYSSPHSQRSSTHAHITSAL</sequence>
<protein>
    <submittedName>
        <fullName evidence="2">Uncharacterized protein</fullName>
    </submittedName>
</protein>
<proteinExistence type="predicted"/>
<keyword evidence="1" id="KW-0472">Membrane</keyword>
<dbReference type="AlphaFoldDB" id="A0A5C3M6F7"/>
<name>A0A5C3M6F7_9AGAR</name>
<reference evidence="2 3" key="1">
    <citation type="journal article" date="2019" name="Nat. Ecol. Evol.">
        <title>Megaphylogeny resolves global patterns of mushroom evolution.</title>
        <authorList>
            <person name="Varga T."/>
            <person name="Krizsan K."/>
            <person name="Foldi C."/>
            <person name="Dima B."/>
            <person name="Sanchez-Garcia M."/>
            <person name="Sanchez-Ramirez S."/>
            <person name="Szollosi G.J."/>
            <person name="Szarkandi J.G."/>
            <person name="Papp V."/>
            <person name="Albert L."/>
            <person name="Andreopoulos W."/>
            <person name="Angelini C."/>
            <person name="Antonin V."/>
            <person name="Barry K.W."/>
            <person name="Bougher N.L."/>
            <person name="Buchanan P."/>
            <person name="Buyck B."/>
            <person name="Bense V."/>
            <person name="Catcheside P."/>
            <person name="Chovatia M."/>
            <person name="Cooper J."/>
            <person name="Damon W."/>
            <person name="Desjardin D."/>
            <person name="Finy P."/>
            <person name="Geml J."/>
            <person name="Haridas S."/>
            <person name="Hughes K."/>
            <person name="Justo A."/>
            <person name="Karasinski D."/>
            <person name="Kautmanova I."/>
            <person name="Kiss B."/>
            <person name="Kocsube S."/>
            <person name="Kotiranta H."/>
            <person name="LaButti K.M."/>
            <person name="Lechner B.E."/>
            <person name="Liimatainen K."/>
            <person name="Lipzen A."/>
            <person name="Lukacs Z."/>
            <person name="Mihaltcheva S."/>
            <person name="Morgado L.N."/>
            <person name="Niskanen T."/>
            <person name="Noordeloos M.E."/>
            <person name="Ohm R.A."/>
            <person name="Ortiz-Santana B."/>
            <person name="Ovrebo C."/>
            <person name="Racz N."/>
            <person name="Riley R."/>
            <person name="Savchenko A."/>
            <person name="Shiryaev A."/>
            <person name="Soop K."/>
            <person name="Spirin V."/>
            <person name="Szebenyi C."/>
            <person name="Tomsovsky M."/>
            <person name="Tulloss R.E."/>
            <person name="Uehling J."/>
            <person name="Grigoriev I.V."/>
            <person name="Vagvolgyi C."/>
            <person name="Papp T."/>
            <person name="Martin F.M."/>
            <person name="Miettinen O."/>
            <person name="Hibbett D.S."/>
            <person name="Nagy L.G."/>
        </authorList>
    </citation>
    <scope>NUCLEOTIDE SEQUENCE [LARGE SCALE GENOMIC DNA]</scope>
    <source>
        <strain evidence="2 3">CBS 166.37</strain>
    </source>
</reference>
<evidence type="ECO:0000256" key="1">
    <source>
        <dbReference type="SAM" id="Phobius"/>
    </source>
</evidence>
<keyword evidence="3" id="KW-1185">Reference proteome</keyword>
<accession>A0A5C3M6F7</accession>
<evidence type="ECO:0000313" key="3">
    <source>
        <dbReference type="Proteomes" id="UP000308652"/>
    </source>
</evidence>
<gene>
    <name evidence="2" type="ORF">BDQ12DRAFT_686357</name>
</gene>
<dbReference type="Proteomes" id="UP000308652">
    <property type="component" value="Unassembled WGS sequence"/>
</dbReference>
<organism evidence="2 3">
    <name type="scientific">Crucibulum laeve</name>
    <dbReference type="NCBI Taxonomy" id="68775"/>
    <lineage>
        <taxon>Eukaryota</taxon>
        <taxon>Fungi</taxon>
        <taxon>Dikarya</taxon>
        <taxon>Basidiomycota</taxon>
        <taxon>Agaricomycotina</taxon>
        <taxon>Agaricomycetes</taxon>
        <taxon>Agaricomycetidae</taxon>
        <taxon>Agaricales</taxon>
        <taxon>Agaricineae</taxon>
        <taxon>Nidulariaceae</taxon>
        <taxon>Crucibulum</taxon>
    </lineage>
</organism>
<feature type="transmembrane region" description="Helical" evidence="1">
    <location>
        <begin position="12"/>
        <end position="35"/>
    </location>
</feature>
<evidence type="ECO:0000313" key="2">
    <source>
        <dbReference type="EMBL" id="TFK36701.1"/>
    </source>
</evidence>
<dbReference type="EMBL" id="ML213612">
    <property type="protein sequence ID" value="TFK36701.1"/>
    <property type="molecule type" value="Genomic_DNA"/>
</dbReference>